<evidence type="ECO:0000259" key="2">
    <source>
        <dbReference type="PROSITE" id="PS50943"/>
    </source>
</evidence>
<keyword evidence="1" id="KW-0238">DNA-binding</keyword>
<dbReference type="SMART" id="SM00530">
    <property type="entry name" value="HTH_XRE"/>
    <property type="match status" value="1"/>
</dbReference>
<dbReference type="Gene3D" id="1.10.260.40">
    <property type="entry name" value="lambda repressor-like DNA-binding domains"/>
    <property type="match status" value="1"/>
</dbReference>
<dbReference type="PANTHER" id="PTHR46558">
    <property type="entry name" value="TRACRIPTIONAL REGULATORY PROTEIN-RELATED-RELATED"/>
    <property type="match status" value="1"/>
</dbReference>
<dbReference type="SUPFAM" id="SSF47413">
    <property type="entry name" value="lambda repressor-like DNA-binding domains"/>
    <property type="match status" value="1"/>
</dbReference>
<dbReference type="InterPro" id="IPR010982">
    <property type="entry name" value="Lambda_DNA-bd_dom_sf"/>
</dbReference>
<dbReference type="CDD" id="cd00093">
    <property type="entry name" value="HTH_XRE"/>
    <property type="match status" value="1"/>
</dbReference>
<feature type="domain" description="HTH cro/C1-type" evidence="2">
    <location>
        <begin position="5"/>
        <end position="59"/>
    </location>
</feature>
<dbReference type="InterPro" id="IPR001387">
    <property type="entry name" value="Cro/C1-type_HTH"/>
</dbReference>
<dbReference type="PATRIC" id="fig|742733.3.peg.271"/>
<name>G5HCF2_9FIRM</name>
<accession>G5HCF2</accession>
<dbReference type="HOGENOM" id="CLU_066192_4_2_9"/>
<reference evidence="3 4" key="1">
    <citation type="submission" date="2011-08" db="EMBL/GenBank/DDBJ databases">
        <title>The Genome Sequence of Clostridium citroniae WAL-17108.</title>
        <authorList>
            <consortium name="The Broad Institute Genome Sequencing Platform"/>
            <person name="Earl A."/>
            <person name="Ward D."/>
            <person name="Feldgarden M."/>
            <person name="Gevers D."/>
            <person name="Finegold S.M."/>
            <person name="Summanen P.H."/>
            <person name="Molitoris D.R."/>
            <person name="Vaisanen M.L."/>
            <person name="Daigneault M."/>
            <person name="Allen-Vercoe E."/>
            <person name="Young S.K."/>
            <person name="Zeng Q."/>
            <person name="Gargeya S."/>
            <person name="Fitzgerald M."/>
            <person name="Haas B."/>
            <person name="Abouelleil A."/>
            <person name="Alvarado L."/>
            <person name="Arachchi H.M."/>
            <person name="Berlin A."/>
            <person name="Brown A."/>
            <person name="Chapman S.B."/>
            <person name="Chen Z."/>
            <person name="Dunbar C."/>
            <person name="Freedman E."/>
            <person name="Gearin G."/>
            <person name="Gellesch M."/>
            <person name="Goldberg J."/>
            <person name="Griggs A."/>
            <person name="Gujja S."/>
            <person name="Heiman D."/>
            <person name="Howarth C."/>
            <person name="Larson L."/>
            <person name="Lui A."/>
            <person name="MacDonald P.J.P."/>
            <person name="Montmayeur A."/>
            <person name="Murphy C."/>
            <person name="Neiman D."/>
            <person name="Pearson M."/>
            <person name="Priest M."/>
            <person name="Roberts A."/>
            <person name="Saif S."/>
            <person name="Shea T."/>
            <person name="Shenoy N."/>
            <person name="Sisk P."/>
            <person name="Stolte C."/>
            <person name="Sykes S."/>
            <person name="Wortman J."/>
            <person name="Nusbaum C."/>
            <person name="Birren B."/>
        </authorList>
    </citation>
    <scope>NUCLEOTIDE SEQUENCE [LARGE SCALE GENOMIC DNA]</scope>
    <source>
        <strain evidence="3 4">WAL-17108</strain>
    </source>
</reference>
<dbReference type="PROSITE" id="PS50943">
    <property type="entry name" value="HTH_CROC1"/>
    <property type="match status" value="1"/>
</dbReference>
<dbReference type="EMBL" id="ADLJ01000002">
    <property type="protein sequence ID" value="EHF01032.1"/>
    <property type="molecule type" value="Genomic_DNA"/>
</dbReference>
<dbReference type="AlphaFoldDB" id="G5HCF2"/>
<protein>
    <recommendedName>
        <fullName evidence="2">HTH cro/C1-type domain-containing protein</fullName>
    </recommendedName>
</protein>
<gene>
    <name evidence="3" type="ORF">HMPREF9469_00264</name>
</gene>
<dbReference type="Pfam" id="PF01381">
    <property type="entry name" value="HTH_3"/>
    <property type="match status" value="1"/>
</dbReference>
<evidence type="ECO:0000256" key="1">
    <source>
        <dbReference type="ARBA" id="ARBA00023125"/>
    </source>
</evidence>
<dbReference type="RefSeq" id="WP_007858370.1">
    <property type="nucleotide sequence ID" value="NZ_JH376420.1"/>
</dbReference>
<proteinExistence type="predicted"/>
<dbReference type="eggNOG" id="COG1396">
    <property type="taxonomic scope" value="Bacteria"/>
</dbReference>
<sequence length="113" mass="13347">MDNNLEKLRKSAHLTQHKLGKQLGLSQQVISRIERDISTITLEHLLLLADFYQVSIDYLLDRTKAKRSWEEQQVISEVLEEHYELVRALEMLDERDTGLVWALIEKMLEDNKE</sequence>
<organism evidence="3 4">
    <name type="scientific">[Clostridium] citroniae WAL-17108</name>
    <dbReference type="NCBI Taxonomy" id="742733"/>
    <lineage>
        <taxon>Bacteria</taxon>
        <taxon>Bacillati</taxon>
        <taxon>Bacillota</taxon>
        <taxon>Clostridia</taxon>
        <taxon>Lachnospirales</taxon>
        <taxon>Lachnospiraceae</taxon>
        <taxon>Enterocloster</taxon>
    </lineage>
</organism>
<dbReference type="GO" id="GO:0003677">
    <property type="term" value="F:DNA binding"/>
    <property type="evidence" value="ECO:0007669"/>
    <property type="project" value="UniProtKB-KW"/>
</dbReference>
<dbReference type="PANTHER" id="PTHR46558:SF13">
    <property type="entry name" value="HTH-TYPE TRANSCRIPTIONAL REGULATOR IMMR"/>
    <property type="match status" value="1"/>
</dbReference>
<dbReference type="Proteomes" id="UP000003763">
    <property type="component" value="Unassembled WGS sequence"/>
</dbReference>
<evidence type="ECO:0000313" key="3">
    <source>
        <dbReference type="EMBL" id="EHF01032.1"/>
    </source>
</evidence>
<evidence type="ECO:0000313" key="4">
    <source>
        <dbReference type="Proteomes" id="UP000003763"/>
    </source>
</evidence>
<comment type="caution">
    <text evidence="3">The sequence shown here is derived from an EMBL/GenBank/DDBJ whole genome shotgun (WGS) entry which is preliminary data.</text>
</comment>